<proteinExistence type="predicted"/>
<dbReference type="Proteomes" id="UP001586593">
    <property type="component" value="Unassembled WGS sequence"/>
</dbReference>
<comment type="caution">
    <text evidence="2">The sequence shown here is derived from an EMBL/GenBank/DDBJ whole genome shotgun (WGS) entry which is preliminary data.</text>
</comment>
<name>A0ABR3V0F2_9PEZI</name>
<evidence type="ECO:0000313" key="2">
    <source>
        <dbReference type="EMBL" id="KAL1835288.1"/>
    </source>
</evidence>
<evidence type="ECO:0000256" key="1">
    <source>
        <dbReference type="SAM" id="MobiDB-lite"/>
    </source>
</evidence>
<protein>
    <submittedName>
        <fullName evidence="2">Uncharacterized protein</fullName>
    </submittedName>
</protein>
<gene>
    <name evidence="2" type="ORF">VTK73DRAFT_5825</name>
</gene>
<evidence type="ECO:0000313" key="3">
    <source>
        <dbReference type="Proteomes" id="UP001586593"/>
    </source>
</evidence>
<sequence length="86" mass="8692">MASAAVQNPPAPSESKSAKKKKAKTAAERTESPAPVSSAATDKAVSVSGNDASNEETGENPYIRDLQNPGGLTLSLVCVYLGASAT</sequence>
<reference evidence="2 3" key="1">
    <citation type="journal article" date="2024" name="Commun. Biol.">
        <title>Comparative genomic analysis of thermophilic fungi reveals convergent evolutionary adaptations and gene losses.</title>
        <authorList>
            <person name="Steindorff A.S."/>
            <person name="Aguilar-Pontes M.V."/>
            <person name="Robinson A.J."/>
            <person name="Andreopoulos B."/>
            <person name="LaButti K."/>
            <person name="Kuo A."/>
            <person name="Mondo S."/>
            <person name="Riley R."/>
            <person name="Otillar R."/>
            <person name="Haridas S."/>
            <person name="Lipzen A."/>
            <person name="Grimwood J."/>
            <person name="Schmutz J."/>
            <person name="Clum A."/>
            <person name="Reid I.D."/>
            <person name="Moisan M.C."/>
            <person name="Butler G."/>
            <person name="Nguyen T.T.M."/>
            <person name="Dewar K."/>
            <person name="Conant G."/>
            <person name="Drula E."/>
            <person name="Henrissat B."/>
            <person name="Hansel C."/>
            <person name="Singer S."/>
            <person name="Hutchinson M.I."/>
            <person name="de Vries R.P."/>
            <person name="Natvig D.O."/>
            <person name="Powell A.J."/>
            <person name="Tsang A."/>
            <person name="Grigoriev I.V."/>
        </authorList>
    </citation>
    <scope>NUCLEOTIDE SEQUENCE [LARGE SCALE GENOMIC DNA]</scope>
    <source>
        <strain evidence="2 3">ATCC 24622</strain>
    </source>
</reference>
<accession>A0ABR3V0F2</accession>
<dbReference type="EMBL" id="JAZHXJ010003264">
    <property type="protein sequence ID" value="KAL1835288.1"/>
    <property type="molecule type" value="Genomic_DNA"/>
</dbReference>
<organism evidence="2 3">
    <name type="scientific">Phialemonium thermophilum</name>
    <dbReference type="NCBI Taxonomy" id="223376"/>
    <lineage>
        <taxon>Eukaryota</taxon>
        <taxon>Fungi</taxon>
        <taxon>Dikarya</taxon>
        <taxon>Ascomycota</taxon>
        <taxon>Pezizomycotina</taxon>
        <taxon>Sordariomycetes</taxon>
        <taxon>Sordariomycetidae</taxon>
        <taxon>Cephalothecales</taxon>
        <taxon>Cephalothecaceae</taxon>
        <taxon>Phialemonium</taxon>
    </lineage>
</organism>
<feature type="region of interest" description="Disordered" evidence="1">
    <location>
        <begin position="1"/>
        <end position="67"/>
    </location>
</feature>
<keyword evidence="3" id="KW-1185">Reference proteome</keyword>